<dbReference type="AlphaFoldDB" id="A0AAV7Z856"/>
<feature type="transmembrane region" description="Helical" evidence="1">
    <location>
        <begin position="90"/>
        <end position="110"/>
    </location>
</feature>
<evidence type="ECO:0000313" key="3">
    <source>
        <dbReference type="Proteomes" id="UP001146793"/>
    </source>
</evidence>
<keyword evidence="1" id="KW-0472">Membrane</keyword>
<feature type="transmembrane region" description="Helical" evidence="1">
    <location>
        <begin position="12"/>
        <end position="33"/>
    </location>
</feature>
<evidence type="ECO:0000313" key="2">
    <source>
        <dbReference type="EMBL" id="KAJ3436517.1"/>
    </source>
</evidence>
<dbReference type="Proteomes" id="UP001146793">
    <property type="component" value="Unassembled WGS sequence"/>
</dbReference>
<sequence>MSKNLSPRLLQFQRILSLSIVSLWFVSVIYFVLKYYQLSRRAKLFRTTTDTKIRLKAHQKRSKGIIKYINNQEQIIWFSGYQDMSILNKIIFSFISFLILSLGLETLCFFQKKSYCYGITIISGLFWLISNGFMFSRFKYINRCVFALTNTHGYLYGFKQINDMREFILGETEKEEYIINKNGTEDLIFKTEHWVTTREAGETHHRQEVGFFNLYDMDDVRGIIEKRRNELMIENQLPANDLQTHESLKSLINDADILKNNFNYFSQEHLNLPIKMNQEIQNPFDIETNFDLKGNIHQIHNDNSNFISNNENF</sequence>
<keyword evidence="1" id="KW-0812">Transmembrane</keyword>
<evidence type="ECO:0008006" key="4">
    <source>
        <dbReference type="Google" id="ProtNLM"/>
    </source>
</evidence>
<reference evidence="2" key="1">
    <citation type="submission" date="2022-08" db="EMBL/GenBank/DDBJ databases">
        <title>Novel sulphate-reducing endosymbionts in the free-living metamonad Anaeramoeba.</title>
        <authorList>
            <person name="Jerlstrom-Hultqvist J."/>
            <person name="Cepicka I."/>
            <person name="Gallot-Lavallee L."/>
            <person name="Salas-Leiva D."/>
            <person name="Curtis B.A."/>
            <person name="Zahonova K."/>
            <person name="Pipaliya S."/>
            <person name="Dacks J."/>
            <person name="Roger A.J."/>
        </authorList>
    </citation>
    <scope>NUCLEOTIDE SEQUENCE</scope>
    <source>
        <strain evidence="2">Busselton2</strain>
    </source>
</reference>
<organism evidence="2 3">
    <name type="scientific">Anaeramoeba flamelloides</name>
    <dbReference type="NCBI Taxonomy" id="1746091"/>
    <lineage>
        <taxon>Eukaryota</taxon>
        <taxon>Metamonada</taxon>
        <taxon>Anaeramoebidae</taxon>
        <taxon>Anaeramoeba</taxon>
    </lineage>
</organism>
<feature type="transmembrane region" description="Helical" evidence="1">
    <location>
        <begin position="115"/>
        <end position="135"/>
    </location>
</feature>
<protein>
    <recommendedName>
        <fullName evidence="4">Transmembrane protein</fullName>
    </recommendedName>
</protein>
<name>A0AAV7Z856_9EUKA</name>
<evidence type="ECO:0000256" key="1">
    <source>
        <dbReference type="SAM" id="Phobius"/>
    </source>
</evidence>
<dbReference type="EMBL" id="JANTQA010000036">
    <property type="protein sequence ID" value="KAJ3436517.1"/>
    <property type="molecule type" value="Genomic_DNA"/>
</dbReference>
<comment type="caution">
    <text evidence="2">The sequence shown here is derived from an EMBL/GenBank/DDBJ whole genome shotgun (WGS) entry which is preliminary data.</text>
</comment>
<proteinExistence type="predicted"/>
<gene>
    <name evidence="2" type="ORF">M0812_18575</name>
</gene>
<keyword evidence="1" id="KW-1133">Transmembrane helix</keyword>
<accession>A0AAV7Z856</accession>